<evidence type="ECO:0000256" key="1">
    <source>
        <dbReference type="SAM" id="MobiDB-lite"/>
    </source>
</evidence>
<keyword evidence="2" id="KW-0472">Membrane</keyword>
<reference evidence="3" key="1">
    <citation type="journal article" date="2022" name="Int. J. Mol. Sci.">
        <title>Draft Genome of Tanacetum Coccineum: Genomic Comparison of Closely Related Tanacetum-Family Plants.</title>
        <authorList>
            <person name="Yamashiro T."/>
            <person name="Shiraishi A."/>
            <person name="Nakayama K."/>
            <person name="Satake H."/>
        </authorList>
    </citation>
    <scope>NUCLEOTIDE SEQUENCE</scope>
</reference>
<evidence type="ECO:0000313" key="4">
    <source>
        <dbReference type="Proteomes" id="UP001151760"/>
    </source>
</evidence>
<name>A0ABQ5D2P6_9ASTR</name>
<evidence type="ECO:0000256" key="2">
    <source>
        <dbReference type="SAM" id="Phobius"/>
    </source>
</evidence>
<keyword evidence="2" id="KW-1133">Transmembrane helix</keyword>
<keyword evidence="2" id="KW-0812">Transmembrane</keyword>
<feature type="region of interest" description="Disordered" evidence="1">
    <location>
        <begin position="1"/>
        <end position="23"/>
    </location>
</feature>
<sequence>AMSKRARSTRGQASSSRKETMEEKVHKFRLFNNGNHQMNYNNLARRSIHPGDVVDWDFLSNKGLARPFFNFINTDTFSGPQWVNLFQTNEPIFRELVHEFFASFEFDATPCRYEPLHKGVTFRLGGLEREMSLLELGWRVGLYSERESRNPATLSGLRGAKTINSTRLTHLFWPIIVDGGYNMGNTKAKSIRNPRIKLAYRCITMTISGRKETTNRVTEIDLFYLYCIFGEGVVCNIPFWLAKYLRSVRDKSVIFVGMFVTRIARSFGLLTNEMGECYWLATREVVEEGEGNDEEGDGEGGNERVGGSADIYRNMSQENFSSKTKNSFSQNVETASRSIRNAITTTPVTRSGFSGRRQTPRLYLMRRSLEVLRKFYWTILG</sequence>
<protein>
    <submittedName>
        <fullName evidence="3">Uncharacterized protein</fullName>
    </submittedName>
</protein>
<comment type="caution">
    <text evidence="3">The sequence shown here is derived from an EMBL/GenBank/DDBJ whole genome shotgun (WGS) entry which is preliminary data.</text>
</comment>
<dbReference type="Proteomes" id="UP001151760">
    <property type="component" value="Unassembled WGS sequence"/>
</dbReference>
<evidence type="ECO:0000313" key="3">
    <source>
        <dbReference type="EMBL" id="GJT33621.1"/>
    </source>
</evidence>
<proteinExistence type="predicted"/>
<feature type="transmembrane region" description="Helical" evidence="2">
    <location>
        <begin position="223"/>
        <end position="242"/>
    </location>
</feature>
<organism evidence="3 4">
    <name type="scientific">Tanacetum coccineum</name>
    <dbReference type="NCBI Taxonomy" id="301880"/>
    <lineage>
        <taxon>Eukaryota</taxon>
        <taxon>Viridiplantae</taxon>
        <taxon>Streptophyta</taxon>
        <taxon>Embryophyta</taxon>
        <taxon>Tracheophyta</taxon>
        <taxon>Spermatophyta</taxon>
        <taxon>Magnoliopsida</taxon>
        <taxon>eudicotyledons</taxon>
        <taxon>Gunneridae</taxon>
        <taxon>Pentapetalae</taxon>
        <taxon>asterids</taxon>
        <taxon>campanulids</taxon>
        <taxon>Asterales</taxon>
        <taxon>Asteraceae</taxon>
        <taxon>Asteroideae</taxon>
        <taxon>Anthemideae</taxon>
        <taxon>Anthemidinae</taxon>
        <taxon>Tanacetum</taxon>
    </lineage>
</organism>
<gene>
    <name evidence="3" type="ORF">Tco_0924040</name>
</gene>
<accession>A0ABQ5D2P6</accession>
<keyword evidence="4" id="KW-1185">Reference proteome</keyword>
<feature type="non-terminal residue" evidence="3">
    <location>
        <position position="1"/>
    </location>
</feature>
<reference evidence="3" key="2">
    <citation type="submission" date="2022-01" db="EMBL/GenBank/DDBJ databases">
        <authorList>
            <person name="Yamashiro T."/>
            <person name="Shiraishi A."/>
            <person name="Satake H."/>
            <person name="Nakayama K."/>
        </authorList>
    </citation>
    <scope>NUCLEOTIDE SEQUENCE</scope>
</reference>
<dbReference type="EMBL" id="BQNB010014894">
    <property type="protein sequence ID" value="GJT33621.1"/>
    <property type="molecule type" value="Genomic_DNA"/>
</dbReference>